<dbReference type="NCBIfam" id="NF002542">
    <property type="entry name" value="PRK02101.1-3"/>
    <property type="match status" value="1"/>
</dbReference>
<comment type="caution">
    <text evidence="2">The sequence shown here is derived from an EMBL/GenBank/DDBJ whole genome shotgun (WGS) entry which is preliminary data.</text>
</comment>
<dbReference type="AlphaFoldDB" id="A0A918NK32"/>
<dbReference type="Pfam" id="PF03883">
    <property type="entry name" value="H2O2_YaaD"/>
    <property type="match status" value="1"/>
</dbReference>
<evidence type="ECO:0000256" key="1">
    <source>
        <dbReference type="HAMAP-Rule" id="MF_00652"/>
    </source>
</evidence>
<dbReference type="PANTHER" id="PTHR30283">
    <property type="entry name" value="PEROXIDE STRESS RESPONSE PROTEIN YAAA"/>
    <property type="match status" value="1"/>
</dbReference>
<dbReference type="GO" id="GO:0005829">
    <property type="term" value="C:cytosol"/>
    <property type="evidence" value="ECO:0007669"/>
    <property type="project" value="TreeGrafter"/>
</dbReference>
<evidence type="ECO:0000313" key="2">
    <source>
        <dbReference type="EMBL" id="GGX74026.1"/>
    </source>
</evidence>
<accession>A0A918NK32</accession>
<gene>
    <name evidence="2" type="ORF">GCM10007392_46750</name>
</gene>
<dbReference type="Proteomes" id="UP000626148">
    <property type="component" value="Unassembled WGS sequence"/>
</dbReference>
<proteinExistence type="inferred from homology"/>
<sequence length="267" mass="30684">MSQSVMSIISPAKTLDFESPATTSVSTECRFLEEAADLVDVLRQYSVADLQALMSLSPKLAELNVERFSHWRLPMSESESKQALLAFKGDVYTGLEAETLDAMGLDNAQRQLRILSGLYGLLRPLDRILPYRLEMGTRLPTERGKNLYQWWGDRLTDRLNADLRENGARTLVNLASNEYFKAVNPKKLAVPVVVPEFRDWKNGRYKMISFFAKKARGRMVRFMLDNDIRRVEDLKAFDQDGYRFDPATSTETRWQFIRDENRQANAA</sequence>
<keyword evidence="3" id="KW-1185">Reference proteome</keyword>
<dbReference type="HAMAP" id="MF_00652">
    <property type="entry name" value="UPF0246"/>
    <property type="match status" value="1"/>
</dbReference>
<name>A0A918NK32_9GAMM</name>
<dbReference type="EMBL" id="BMXR01000018">
    <property type="protein sequence ID" value="GGX74026.1"/>
    <property type="molecule type" value="Genomic_DNA"/>
</dbReference>
<dbReference type="InterPro" id="IPR005583">
    <property type="entry name" value="YaaA"/>
</dbReference>
<protein>
    <recommendedName>
        <fullName evidence="1">UPF0246 protein GCM10007392_46750</fullName>
    </recommendedName>
</protein>
<comment type="similarity">
    <text evidence="1">Belongs to the UPF0246 family.</text>
</comment>
<evidence type="ECO:0000313" key="3">
    <source>
        <dbReference type="Proteomes" id="UP000626148"/>
    </source>
</evidence>
<dbReference type="RefSeq" id="WP_229805495.1">
    <property type="nucleotide sequence ID" value="NZ_BMXR01000018.1"/>
</dbReference>
<reference evidence="2" key="1">
    <citation type="journal article" date="2014" name="Int. J. Syst. Evol. Microbiol.">
        <title>Complete genome sequence of Corynebacterium casei LMG S-19264T (=DSM 44701T), isolated from a smear-ripened cheese.</title>
        <authorList>
            <consortium name="US DOE Joint Genome Institute (JGI-PGF)"/>
            <person name="Walter F."/>
            <person name="Albersmeier A."/>
            <person name="Kalinowski J."/>
            <person name="Ruckert C."/>
        </authorList>
    </citation>
    <scope>NUCLEOTIDE SEQUENCE</scope>
    <source>
        <strain evidence="2">KCTC 22169</strain>
    </source>
</reference>
<dbReference type="PANTHER" id="PTHR30283:SF4">
    <property type="entry name" value="PEROXIDE STRESS RESISTANCE PROTEIN YAAA"/>
    <property type="match status" value="1"/>
</dbReference>
<organism evidence="2 3">
    <name type="scientific">Saccharospirillum salsuginis</name>
    <dbReference type="NCBI Taxonomy" id="418750"/>
    <lineage>
        <taxon>Bacteria</taxon>
        <taxon>Pseudomonadati</taxon>
        <taxon>Pseudomonadota</taxon>
        <taxon>Gammaproteobacteria</taxon>
        <taxon>Oceanospirillales</taxon>
        <taxon>Saccharospirillaceae</taxon>
        <taxon>Saccharospirillum</taxon>
    </lineage>
</organism>
<dbReference type="GO" id="GO:0033194">
    <property type="term" value="P:response to hydroperoxide"/>
    <property type="evidence" value="ECO:0007669"/>
    <property type="project" value="TreeGrafter"/>
</dbReference>
<reference evidence="2" key="2">
    <citation type="submission" date="2020-09" db="EMBL/GenBank/DDBJ databases">
        <authorList>
            <person name="Sun Q."/>
            <person name="Kim S."/>
        </authorList>
    </citation>
    <scope>NUCLEOTIDE SEQUENCE</scope>
    <source>
        <strain evidence="2">KCTC 22169</strain>
    </source>
</reference>